<evidence type="ECO:0000256" key="3">
    <source>
        <dbReference type="ARBA" id="ARBA00022448"/>
    </source>
</evidence>
<comment type="caution">
    <text evidence="11">The sequence shown here is derived from an EMBL/GenBank/DDBJ whole genome shotgun (WGS) entry which is preliminary data.</text>
</comment>
<keyword evidence="8 9" id="KW-0472">Membrane</keyword>
<dbReference type="PANTHER" id="PTHR30614:SF20">
    <property type="entry name" value="GLUTAMINE TRANSPORT SYSTEM PERMEASE PROTEIN GLNP"/>
    <property type="match status" value="1"/>
</dbReference>
<keyword evidence="12" id="KW-1185">Reference proteome</keyword>
<keyword evidence="6" id="KW-0029">Amino-acid transport</keyword>
<evidence type="ECO:0000313" key="11">
    <source>
        <dbReference type="EMBL" id="GII76467.1"/>
    </source>
</evidence>
<comment type="subcellular location">
    <subcellularLocation>
        <location evidence="1 9">Cell membrane</location>
        <topology evidence="1 9">Multi-pass membrane protein</topology>
    </subcellularLocation>
</comment>
<keyword evidence="7 9" id="KW-1133">Transmembrane helix</keyword>
<evidence type="ECO:0000256" key="6">
    <source>
        <dbReference type="ARBA" id="ARBA00022970"/>
    </source>
</evidence>
<evidence type="ECO:0000256" key="1">
    <source>
        <dbReference type="ARBA" id="ARBA00004651"/>
    </source>
</evidence>
<feature type="transmembrane region" description="Helical" evidence="9">
    <location>
        <begin position="108"/>
        <end position="125"/>
    </location>
</feature>
<reference evidence="11" key="1">
    <citation type="submission" date="2021-01" db="EMBL/GenBank/DDBJ databases">
        <title>Whole genome shotgun sequence of Sphaerisporangium rufum NBRC 109079.</title>
        <authorList>
            <person name="Komaki H."/>
            <person name="Tamura T."/>
        </authorList>
    </citation>
    <scope>NUCLEOTIDE SEQUENCE</scope>
    <source>
        <strain evidence="11">NBRC 109079</strain>
    </source>
</reference>
<keyword evidence="3 9" id="KW-0813">Transport</keyword>
<evidence type="ECO:0000256" key="8">
    <source>
        <dbReference type="ARBA" id="ARBA00023136"/>
    </source>
</evidence>
<proteinExistence type="inferred from homology"/>
<dbReference type="Pfam" id="PF00528">
    <property type="entry name" value="BPD_transp_1"/>
    <property type="match status" value="1"/>
</dbReference>
<evidence type="ECO:0000256" key="9">
    <source>
        <dbReference type="RuleBase" id="RU363032"/>
    </source>
</evidence>
<dbReference type="EMBL" id="BOOU01000019">
    <property type="protein sequence ID" value="GII76467.1"/>
    <property type="molecule type" value="Genomic_DNA"/>
</dbReference>
<feature type="transmembrane region" description="Helical" evidence="9">
    <location>
        <begin position="23"/>
        <end position="49"/>
    </location>
</feature>
<evidence type="ECO:0000256" key="4">
    <source>
        <dbReference type="ARBA" id="ARBA00022475"/>
    </source>
</evidence>
<dbReference type="PANTHER" id="PTHR30614">
    <property type="entry name" value="MEMBRANE COMPONENT OF AMINO ACID ABC TRANSPORTER"/>
    <property type="match status" value="1"/>
</dbReference>
<dbReference type="Proteomes" id="UP000655287">
    <property type="component" value="Unassembled WGS sequence"/>
</dbReference>
<dbReference type="GO" id="GO:0022857">
    <property type="term" value="F:transmembrane transporter activity"/>
    <property type="evidence" value="ECO:0007669"/>
    <property type="project" value="InterPro"/>
</dbReference>
<evidence type="ECO:0000256" key="7">
    <source>
        <dbReference type="ARBA" id="ARBA00022989"/>
    </source>
</evidence>
<evidence type="ECO:0000259" key="10">
    <source>
        <dbReference type="PROSITE" id="PS50928"/>
    </source>
</evidence>
<dbReference type="GO" id="GO:0006865">
    <property type="term" value="P:amino acid transport"/>
    <property type="evidence" value="ECO:0007669"/>
    <property type="project" value="UniProtKB-KW"/>
</dbReference>
<dbReference type="AlphaFoldDB" id="A0A919UZM5"/>
<dbReference type="InterPro" id="IPR043429">
    <property type="entry name" value="ArtM/GltK/GlnP/TcyL/YhdX-like"/>
</dbReference>
<feature type="transmembrane region" description="Helical" evidence="9">
    <location>
        <begin position="204"/>
        <end position="224"/>
    </location>
</feature>
<organism evidence="11 12">
    <name type="scientific">Sphaerisporangium rufum</name>
    <dbReference type="NCBI Taxonomy" id="1381558"/>
    <lineage>
        <taxon>Bacteria</taxon>
        <taxon>Bacillati</taxon>
        <taxon>Actinomycetota</taxon>
        <taxon>Actinomycetes</taxon>
        <taxon>Streptosporangiales</taxon>
        <taxon>Streptosporangiaceae</taxon>
        <taxon>Sphaerisporangium</taxon>
    </lineage>
</organism>
<keyword evidence="4" id="KW-1003">Cell membrane</keyword>
<dbReference type="InterPro" id="IPR035906">
    <property type="entry name" value="MetI-like_sf"/>
</dbReference>
<keyword evidence="5 9" id="KW-0812">Transmembrane</keyword>
<dbReference type="Gene3D" id="1.10.3720.10">
    <property type="entry name" value="MetI-like"/>
    <property type="match status" value="1"/>
</dbReference>
<comment type="similarity">
    <text evidence="2">Belongs to the binding-protein-dependent transport system permease family. HisMQ subfamily.</text>
</comment>
<dbReference type="CDD" id="cd06261">
    <property type="entry name" value="TM_PBP2"/>
    <property type="match status" value="1"/>
</dbReference>
<feature type="transmembrane region" description="Helical" evidence="9">
    <location>
        <begin position="70"/>
        <end position="88"/>
    </location>
</feature>
<evidence type="ECO:0000313" key="12">
    <source>
        <dbReference type="Proteomes" id="UP000655287"/>
    </source>
</evidence>
<evidence type="ECO:0000256" key="2">
    <source>
        <dbReference type="ARBA" id="ARBA00010072"/>
    </source>
</evidence>
<dbReference type="NCBIfam" id="TIGR01726">
    <property type="entry name" value="HEQRo_perm_3TM"/>
    <property type="match status" value="1"/>
</dbReference>
<feature type="domain" description="ABC transmembrane type-1" evidence="10">
    <location>
        <begin position="25"/>
        <end position="227"/>
    </location>
</feature>
<dbReference type="PROSITE" id="PS50928">
    <property type="entry name" value="ABC_TM1"/>
    <property type="match status" value="1"/>
</dbReference>
<gene>
    <name evidence="11" type="ORF">Sru01_14490</name>
</gene>
<protein>
    <submittedName>
        <fullName evidence="11">Polar amino acid ABC transporter permease</fullName>
    </submittedName>
</protein>
<dbReference type="GO" id="GO:0043190">
    <property type="term" value="C:ATP-binding cassette (ABC) transporter complex"/>
    <property type="evidence" value="ECO:0007669"/>
    <property type="project" value="InterPro"/>
</dbReference>
<dbReference type="InterPro" id="IPR000515">
    <property type="entry name" value="MetI-like"/>
</dbReference>
<name>A0A919UZM5_9ACTN</name>
<dbReference type="RefSeq" id="WP_203983100.1">
    <property type="nucleotide sequence ID" value="NZ_BOOU01000019.1"/>
</dbReference>
<evidence type="ECO:0000256" key="5">
    <source>
        <dbReference type="ARBA" id="ARBA00022692"/>
    </source>
</evidence>
<sequence>MDVFLEQYFDITVMSESFDKVLLGFWMTIQLSLIAGALSMVWGLVLALCRTSRSWMMLPLRVAAVTYIDVFRGIPLLLVVLLISGSLPFIPGLPEWIRAPELFGRPDVYWFGVAALTLTYGAYLAEVYRAGLDAVPPGQTEAARSLGMSHRRALRHVVLPQAVRTVVPPLLNDFIALMKDTSLVQVIGIVDVVRAGREVQGETFNSSALTLGALMFLVVTLPLARLVDRYLRGRQPVRKALA</sequence>
<dbReference type="InterPro" id="IPR010065">
    <property type="entry name" value="AA_ABC_transptr_permease_3TM"/>
</dbReference>
<dbReference type="SUPFAM" id="SSF161098">
    <property type="entry name" value="MetI-like"/>
    <property type="match status" value="1"/>
</dbReference>
<accession>A0A919UZM5</accession>